<gene>
    <name evidence="1" type="ORF">BDN72DRAFT_901770</name>
</gene>
<sequence>MASRLRKEEMEMEKSGRRPKRDILADDGARQTLLVLCIEHTLKRIIDVAEDALRERKKKRAHQRRMAHMQMGDITDCDADAGPRESRAPGNY</sequence>
<dbReference type="Proteomes" id="UP000308600">
    <property type="component" value="Unassembled WGS sequence"/>
</dbReference>
<dbReference type="EMBL" id="ML208485">
    <property type="protein sequence ID" value="TFK64207.1"/>
    <property type="molecule type" value="Genomic_DNA"/>
</dbReference>
<evidence type="ECO:0000313" key="2">
    <source>
        <dbReference type="Proteomes" id="UP000308600"/>
    </source>
</evidence>
<protein>
    <submittedName>
        <fullName evidence="1">Uncharacterized protein</fullName>
    </submittedName>
</protein>
<keyword evidence="2" id="KW-1185">Reference proteome</keyword>
<organism evidence="1 2">
    <name type="scientific">Pluteus cervinus</name>
    <dbReference type="NCBI Taxonomy" id="181527"/>
    <lineage>
        <taxon>Eukaryota</taxon>
        <taxon>Fungi</taxon>
        <taxon>Dikarya</taxon>
        <taxon>Basidiomycota</taxon>
        <taxon>Agaricomycotina</taxon>
        <taxon>Agaricomycetes</taxon>
        <taxon>Agaricomycetidae</taxon>
        <taxon>Agaricales</taxon>
        <taxon>Pluteineae</taxon>
        <taxon>Pluteaceae</taxon>
        <taxon>Pluteus</taxon>
    </lineage>
</organism>
<proteinExistence type="predicted"/>
<name>A0ACD3AH75_9AGAR</name>
<accession>A0ACD3AH75</accession>
<reference evidence="1 2" key="1">
    <citation type="journal article" date="2019" name="Nat. Ecol. Evol.">
        <title>Megaphylogeny resolves global patterns of mushroom evolution.</title>
        <authorList>
            <person name="Varga T."/>
            <person name="Krizsan K."/>
            <person name="Foldi C."/>
            <person name="Dima B."/>
            <person name="Sanchez-Garcia M."/>
            <person name="Sanchez-Ramirez S."/>
            <person name="Szollosi G.J."/>
            <person name="Szarkandi J.G."/>
            <person name="Papp V."/>
            <person name="Albert L."/>
            <person name="Andreopoulos W."/>
            <person name="Angelini C."/>
            <person name="Antonin V."/>
            <person name="Barry K.W."/>
            <person name="Bougher N.L."/>
            <person name="Buchanan P."/>
            <person name="Buyck B."/>
            <person name="Bense V."/>
            <person name="Catcheside P."/>
            <person name="Chovatia M."/>
            <person name="Cooper J."/>
            <person name="Damon W."/>
            <person name="Desjardin D."/>
            <person name="Finy P."/>
            <person name="Geml J."/>
            <person name="Haridas S."/>
            <person name="Hughes K."/>
            <person name="Justo A."/>
            <person name="Karasinski D."/>
            <person name="Kautmanova I."/>
            <person name="Kiss B."/>
            <person name="Kocsube S."/>
            <person name="Kotiranta H."/>
            <person name="LaButti K.M."/>
            <person name="Lechner B.E."/>
            <person name="Liimatainen K."/>
            <person name="Lipzen A."/>
            <person name="Lukacs Z."/>
            <person name="Mihaltcheva S."/>
            <person name="Morgado L.N."/>
            <person name="Niskanen T."/>
            <person name="Noordeloos M.E."/>
            <person name="Ohm R.A."/>
            <person name="Ortiz-Santana B."/>
            <person name="Ovrebo C."/>
            <person name="Racz N."/>
            <person name="Riley R."/>
            <person name="Savchenko A."/>
            <person name="Shiryaev A."/>
            <person name="Soop K."/>
            <person name="Spirin V."/>
            <person name="Szebenyi C."/>
            <person name="Tomsovsky M."/>
            <person name="Tulloss R.E."/>
            <person name="Uehling J."/>
            <person name="Grigoriev I.V."/>
            <person name="Vagvolgyi C."/>
            <person name="Papp T."/>
            <person name="Martin F.M."/>
            <person name="Miettinen O."/>
            <person name="Hibbett D.S."/>
            <person name="Nagy L.G."/>
        </authorList>
    </citation>
    <scope>NUCLEOTIDE SEQUENCE [LARGE SCALE GENOMIC DNA]</scope>
    <source>
        <strain evidence="1 2">NL-1719</strain>
    </source>
</reference>
<evidence type="ECO:0000313" key="1">
    <source>
        <dbReference type="EMBL" id="TFK64207.1"/>
    </source>
</evidence>